<dbReference type="GO" id="GO:0003824">
    <property type="term" value="F:catalytic activity"/>
    <property type="evidence" value="ECO:0007669"/>
    <property type="project" value="InterPro"/>
</dbReference>
<dbReference type="InterPro" id="IPR006638">
    <property type="entry name" value="Elp3/MiaA/NifB-like_rSAM"/>
</dbReference>
<gene>
    <name evidence="2" type="ORF">IFJ97_07595</name>
</gene>
<feature type="domain" description="Radical SAM core" evidence="1">
    <location>
        <begin position="220"/>
        <end position="451"/>
    </location>
</feature>
<dbReference type="AlphaFoldDB" id="A0A8J7CGS7"/>
<name>A0A8J7CGS7_9BACT</name>
<dbReference type="InterPro" id="IPR023404">
    <property type="entry name" value="rSAM_horseshoe"/>
</dbReference>
<comment type="caution">
    <text evidence="2">The sequence shown here is derived from an EMBL/GenBank/DDBJ whole genome shotgun (WGS) entry which is preliminary data.</text>
</comment>
<accession>A0A8J7CGS7</accession>
<dbReference type="Pfam" id="PF04055">
    <property type="entry name" value="Radical_SAM"/>
    <property type="match status" value="1"/>
</dbReference>
<dbReference type="GO" id="GO:0051536">
    <property type="term" value="F:iron-sulfur cluster binding"/>
    <property type="evidence" value="ECO:0007669"/>
    <property type="project" value="InterPro"/>
</dbReference>
<dbReference type="PROSITE" id="PS51918">
    <property type="entry name" value="RADICAL_SAM"/>
    <property type="match status" value="1"/>
</dbReference>
<sequence>MDNANRQLLEAERRVLNVTPAGGLRIGVGYPNTYSVGMSSLAFQWAVELASSCDDVGVERFFADPAIAIGRTLETGSALGDLDVLAWSCSFELDAVNVLTTLDAAGIPRLRGQRNHRHPLLILGGAVASINPLPLAPVIDVFVLGSAELLWAPLLTLVRENPDRGRLLLELANRDGYFVPAHHLGADHRPNGKRRRIEKREAHMADPAMLPASHVITPHTEYRSRGLVEMSRGCPEKCKYCWVSYNYGRLRCYPSEAILEKVERIAQITDRVGFVATAVGDHPELAEILEECRHRDLEVALSSLRIPAMREEILRPLAESGARSVTIAPETGTDQLRRRLNKPITNAAILEAADTALRCGIDSLKMYFIIGLPGETDEDVTGIVDLLRQVQEMMVGRGRERGRVGTLHAGFNVLVPKPYTPYARQSMLTRKEARRRLQIVLDGLAGVGNLRIDRPAYRESIWQAYLSRGDCSAYAALDMAASGCSLGELLTSHRREIEASALNTVDGNPVWQFVTSAPVKKTEPKAPPEMQAKHVKG</sequence>
<dbReference type="InterPro" id="IPR045784">
    <property type="entry name" value="Radical_SAM_N2"/>
</dbReference>
<evidence type="ECO:0000259" key="1">
    <source>
        <dbReference type="PROSITE" id="PS51918"/>
    </source>
</evidence>
<dbReference type="Proteomes" id="UP000598633">
    <property type="component" value="Unassembled WGS sequence"/>
</dbReference>
<dbReference type="PANTHER" id="PTHR42731">
    <property type="entry name" value="SLL1084 PROTEIN"/>
    <property type="match status" value="1"/>
</dbReference>
<dbReference type="Pfam" id="PF19864">
    <property type="entry name" value="Radical_SAM_N2"/>
    <property type="match status" value="1"/>
</dbReference>
<dbReference type="PANTHER" id="PTHR42731:SF5">
    <property type="entry name" value="RADICAL SAM DOMAIN PROTEIN"/>
    <property type="match status" value="1"/>
</dbReference>
<dbReference type="SFLD" id="SFLDG01082">
    <property type="entry name" value="B12-binding_domain_containing"/>
    <property type="match status" value="1"/>
</dbReference>
<dbReference type="InterPro" id="IPR007197">
    <property type="entry name" value="rSAM"/>
</dbReference>
<dbReference type="SFLD" id="SFLDS00029">
    <property type="entry name" value="Radical_SAM"/>
    <property type="match status" value="1"/>
</dbReference>
<evidence type="ECO:0000313" key="2">
    <source>
        <dbReference type="EMBL" id="MBD3871204.1"/>
    </source>
</evidence>
<evidence type="ECO:0000313" key="3">
    <source>
        <dbReference type="Proteomes" id="UP000598633"/>
    </source>
</evidence>
<dbReference type="Gene3D" id="3.80.30.20">
    <property type="entry name" value="tm_1862 like domain"/>
    <property type="match status" value="1"/>
</dbReference>
<dbReference type="CDD" id="cd01335">
    <property type="entry name" value="Radical_SAM"/>
    <property type="match status" value="1"/>
</dbReference>
<reference evidence="2 3" key="1">
    <citation type="submission" date="2020-08" db="EMBL/GenBank/DDBJ databases">
        <title>Acidobacteriota in marine sediments use diverse sulfur dissimilation pathways.</title>
        <authorList>
            <person name="Wasmund K."/>
        </authorList>
    </citation>
    <scope>NUCLEOTIDE SEQUENCE [LARGE SCALE GENOMIC DNA]</scope>
    <source>
        <strain evidence="2">MAG AM3-A</strain>
    </source>
</reference>
<proteinExistence type="predicted"/>
<dbReference type="SMART" id="SM00729">
    <property type="entry name" value="Elp3"/>
    <property type="match status" value="1"/>
</dbReference>
<organism evidence="2 3">
    <name type="scientific">Candidatus Sulfomarinibacter kjeldsenii</name>
    <dbReference type="NCBI Taxonomy" id="2885994"/>
    <lineage>
        <taxon>Bacteria</taxon>
        <taxon>Pseudomonadati</taxon>
        <taxon>Acidobacteriota</taxon>
        <taxon>Thermoanaerobaculia</taxon>
        <taxon>Thermoanaerobaculales</taxon>
        <taxon>Candidatus Sulfomarinibacteraceae</taxon>
        <taxon>Candidatus Sulfomarinibacter</taxon>
    </lineage>
</organism>
<dbReference type="SUPFAM" id="SSF102114">
    <property type="entry name" value="Radical SAM enzymes"/>
    <property type="match status" value="1"/>
</dbReference>
<dbReference type="EMBL" id="JACXWA010000121">
    <property type="protein sequence ID" value="MBD3871204.1"/>
    <property type="molecule type" value="Genomic_DNA"/>
</dbReference>
<dbReference type="InterPro" id="IPR058240">
    <property type="entry name" value="rSAM_sf"/>
</dbReference>
<protein>
    <submittedName>
        <fullName evidence="2">Radical SAM protein</fullName>
    </submittedName>
</protein>